<keyword evidence="2" id="KW-0677">Repeat</keyword>
<dbReference type="Gene3D" id="2.160.20.80">
    <property type="entry name" value="E3 ubiquitin-protein ligase SopA"/>
    <property type="match status" value="1"/>
</dbReference>
<dbReference type="SMART" id="SM00320">
    <property type="entry name" value="WD40"/>
    <property type="match status" value="9"/>
</dbReference>
<dbReference type="Pfam" id="PF00400">
    <property type="entry name" value="WD40"/>
    <property type="match status" value="7"/>
</dbReference>
<evidence type="ECO:0000256" key="2">
    <source>
        <dbReference type="ARBA" id="ARBA00022737"/>
    </source>
</evidence>
<keyword evidence="1 3" id="KW-0853">WD repeat</keyword>
<dbReference type="Gene3D" id="2.130.10.10">
    <property type="entry name" value="YVTN repeat-like/Quinoprotein amine dehydrogenase"/>
    <property type="match status" value="4"/>
</dbReference>
<dbReference type="GeneID" id="5046548"/>
<dbReference type="OrthoDB" id="414519at2759"/>
<dbReference type="STRING" id="5888.A0EDI8"/>
<feature type="repeat" description="WD" evidence="3">
    <location>
        <begin position="700"/>
        <end position="722"/>
    </location>
</feature>
<dbReference type="PROSITE" id="PS00678">
    <property type="entry name" value="WD_REPEATS_1"/>
    <property type="match status" value="4"/>
</dbReference>
<dbReference type="SUPFAM" id="SSF50952">
    <property type="entry name" value="Soluble quinoprotein glucose dehydrogenase"/>
    <property type="match status" value="1"/>
</dbReference>
<dbReference type="PANTHER" id="PTHR45333:SF1">
    <property type="entry name" value="CHROMOSOME UNDETERMINED SCAFFOLD_625, WHOLE GENOME SHOTGUN SEQUENCE"/>
    <property type="match status" value="1"/>
</dbReference>
<feature type="repeat" description="WD" evidence="3">
    <location>
        <begin position="408"/>
        <end position="442"/>
    </location>
</feature>
<dbReference type="SUPFAM" id="SSF50978">
    <property type="entry name" value="WD40 repeat-like"/>
    <property type="match status" value="1"/>
</dbReference>
<dbReference type="HOGENOM" id="CLU_000288_57_13_1"/>
<dbReference type="PROSITE" id="PS50082">
    <property type="entry name" value="WD_REPEATS_2"/>
    <property type="match status" value="7"/>
</dbReference>
<gene>
    <name evidence="4" type="ORF">GSPATT00025698001</name>
</gene>
<dbReference type="InterPro" id="IPR019775">
    <property type="entry name" value="WD40_repeat_CS"/>
</dbReference>
<feature type="repeat" description="WD" evidence="3">
    <location>
        <begin position="435"/>
        <end position="468"/>
    </location>
</feature>
<evidence type="ECO:0000313" key="4">
    <source>
        <dbReference type="EMBL" id="CAK93355.1"/>
    </source>
</evidence>
<evidence type="ECO:0000256" key="3">
    <source>
        <dbReference type="PROSITE-ProRule" id="PRU00221"/>
    </source>
</evidence>
<sequence>MNCSYHHPNPISTICVAPHNCQCQRKLCHKCLYEHGVDVKYAIPVDLIQEMVMKKLQEYNLDTSEIREQKNNFKLILSQTESKMKRILDEFTQSINEIYDLIEKKNKSYSNLINRNINIAESSYSELEQIASVLLGNNINDWLDEKNSFLDCLSYGQNQWEQQVQQFLEKLEKEIMSSIQPIQQMLEIYEKKEDNIDRSFLNYILYMLKEDNKTDIIQYLYKRQKSKLRFISNILKDLSELDFSKEYYSKEECEQSRKQLIREISYDEHIIEFLKFLVQLTAIDERFIQCGSNSLNLLVEMKVDLREQSFEKIRIQETSLVGGNFFRCNFNESKLYDVDISGINLNQAQLFNCKWKDIKIHELNKLDGHSSCIRSVNFSPDVLISLSVYGMLRQDYKKPYWMVILEHVYSICYSPDGTTLASGSDDNTIRIWDFKSQQRSQILSVCFSPDGTTLAFSSDDNSIYLWDLINVQYKGKLNGHNNSVIQVCFSSDGNTLASCSYDLLICLWDSKSQLQNGYLYGHNDWVNTVCFSPDGNTLASGSYDQSLRLWDIKTGQQTAKFNGHSDTVRSVCFSPDGKTIASGSDDESIRLWNVKTKQQIAKLDAHTSGISSVYFSPNGTTLASCSFDQSIRIWDVMTQQQKASIDDCACEILSVCFSPDGTTLAYGGKDKSICLMDIMTGQQKSKIRWSLWIGKFNLALASGSKDSTVILWDFKAEQQILTLDNSDKVISAQTGIYFSYYLATVLLVSQSPNLEALGAQIMNGEFVNQSGEDLKQLFKERGGIFLENEFALQNNTKDYYYYK</sequence>
<reference evidence="4 5" key="1">
    <citation type="journal article" date="2006" name="Nature">
        <title>Global trends of whole-genome duplications revealed by the ciliate Paramecium tetraurelia.</title>
        <authorList>
            <consortium name="Genoscope"/>
            <person name="Aury J.-M."/>
            <person name="Jaillon O."/>
            <person name="Duret L."/>
            <person name="Noel B."/>
            <person name="Jubin C."/>
            <person name="Porcel B.M."/>
            <person name="Segurens B."/>
            <person name="Daubin V."/>
            <person name="Anthouard V."/>
            <person name="Aiach N."/>
            <person name="Arnaiz O."/>
            <person name="Billaut A."/>
            <person name="Beisson J."/>
            <person name="Blanc I."/>
            <person name="Bouhouche K."/>
            <person name="Camara F."/>
            <person name="Duharcourt S."/>
            <person name="Guigo R."/>
            <person name="Gogendeau D."/>
            <person name="Katinka M."/>
            <person name="Keller A.-M."/>
            <person name="Kissmehl R."/>
            <person name="Klotz C."/>
            <person name="Koll F."/>
            <person name="Le Moue A."/>
            <person name="Lepere C."/>
            <person name="Malinsky S."/>
            <person name="Nowacki M."/>
            <person name="Nowak J.K."/>
            <person name="Plattner H."/>
            <person name="Poulain J."/>
            <person name="Ruiz F."/>
            <person name="Serrano V."/>
            <person name="Zagulski M."/>
            <person name="Dessen P."/>
            <person name="Betermier M."/>
            <person name="Weissenbach J."/>
            <person name="Scarpelli C."/>
            <person name="Schachter V."/>
            <person name="Sperling L."/>
            <person name="Meyer E."/>
            <person name="Cohen J."/>
            <person name="Wincker P."/>
        </authorList>
    </citation>
    <scope>NUCLEOTIDE SEQUENCE [LARGE SCALE GENOMIC DNA]</scope>
    <source>
        <strain evidence="4 5">Stock d4-2</strain>
    </source>
</reference>
<evidence type="ECO:0000313" key="5">
    <source>
        <dbReference type="Proteomes" id="UP000000600"/>
    </source>
</evidence>
<protein>
    <submittedName>
        <fullName evidence="4">Uncharacterized protein</fullName>
    </submittedName>
</protein>
<dbReference type="InParanoid" id="A0EDI8"/>
<dbReference type="PROSITE" id="PS50294">
    <property type="entry name" value="WD_REPEATS_REGION"/>
    <property type="match status" value="6"/>
</dbReference>
<feature type="repeat" description="WD" evidence="3">
    <location>
        <begin position="603"/>
        <end position="644"/>
    </location>
</feature>
<dbReference type="InterPro" id="IPR001680">
    <property type="entry name" value="WD40_rpt"/>
</dbReference>
<dbReference type="eggNOG" id="KOG0266">
    <property type="taxonomic scope" value="Eukaryota"/>
</dbReference>
<dbReference type="KEGG" id="ptm:GSPATT00025698001"/>
<feature type="repeat" description="WD" evidence="3">
    <location>
        <begin position="477"/>
        <end position="509"/>
    </location>
</feature>
<dbReference type="SUPFAM" id="SSF141571">
    <property type="entry name" value="Pentapeptide repeat-like"/>
    <property type="match status" value="1"/>
</dbReference>
<dbReference type="EMBL" id="CT868672">
    <property type="protein sequence ID" value="CAK93355.1"/>
    <property type="molecule type" value="Genomic_DNA"/>
</dbReference>
<dbReference type="InterPro" id="IPR015943">
    <property type="entry name" value="WD40/YVTN_repeat-like_dom_sf"/>
</dbReference>
<dbReference type="CDD" id="cd00200">
    <property type="entry name" value="WD40"/>
    <property type="match status" value="1"/>
</dbReference>
<keyword evidence="5" id="KW-1185">Reference proteome</keyword>
<dbReference type="Proteomes" id="UP000000600">
    <property type="component" value="Unassembled WGS sequence"/>
</dbReference>
<evidence type="ECO:0000256" key="1">
    <source>
        <dbReference type="ARBA" id="ARBA00022574"/>
    </source>
</evidence>
<dbReference type="InterPro" id="IPR036322">
    <property type="entry name" value="WD40_repeat_dom_sf"/>
</dbReference>
<name>A0EDI8_PARTE</name>
<dbReference type="InterPro" id="IPR011041">
    <property type="entry name" value="Quinoprot_gluc/sorb_DH_b-prop"/>
</dbReference>
<feature type="repeat" description="WD" evidence="3">
    <location>
        <begin position="519"/>
        <end position="560"/>
    </location>
</feature>
<dbReference type="RefSeq" id="XP_001460752.1">
    <property type="nucleotide sequence ID" value="XM_001460715.1"/>
</dbReference>
<organism evidence="4 5">
    <name type="scientific">Paramecium tetraurelia</name>
    <dbReference type="NCBI Taxonomy" id="5888"/>
    <lineage>
        <taxon>Eukaryota</taxon>
        <taxon>Sar</taxon>
        <taxon>Alveolata</taxon>
        <taxon>Ciliophora</taxon>
        <taxon>Intramacronucleata</taxon>
        <taxon>Oligohymenophorea</taxon>
        <taxon>Peniculida</taxon>
        <taxon>Parameciidae</taxon>
        <taxon>Paramecium</taxon>
    </lineage>
</organism>
<dbReference type="PANTHER" id="PTHR45333">
    <property type="entry name" value="MEMBRANE PROTEIN-RELATED"/>
    <property type="match status" value="1"/>
</dbReference>
<dbReference type="AlphaFoldDB" id="A0EDI8"/>
<feature type="repeat" description="WD" evidence="3">
    <location>
        <begin position="561"/>
        <end position="602"/>
    </location>
</feature>
<dbReference type="FunFam" id="2.160.20.80:FF:000011">
    <property type="entry name" value="Uncharacterized protein"/>
    <property type="match status" value="1"/>
</dbReference>
<dbReference type="InterPro" id="IPR020472">
    <property type="entry name" value="WD40_PAC1"/>
</dbReference>
<accession>A0EDI8</accession>
<proteinExistence type="predicted"/>
<dbReference type="PRINTS" id="PR00320">
    <property type="entry name" value="GPROTEINBRPT"/>
</dbReference>